<reference evidence="3 4" key="1">
    <citation type="submission" date="2020-08" db="EMBL/GenBank/DDBJ databases">
        <title>Genomic Encyclopedia of Type Strains, Phase IV (KMG-IV): sequencing the most valuable type-strain genomes for metagenomic binning, comparative biology and taxonomic classification.</title>
        <authorList>
            <person name="Goeker M."/>
        </authorList>
    </citation>
    <scope>NUCLEOTIDE SEQUENCE [LARGE SCALE GENOMIC DNA]</scope>
    <source>
        <strain evidence="3 4">DSM 22548</strain>
    </source>
</reference>
<dbReference type="PIRSF" id="PIRSF006156">
    <property type="entry name" value="YafQ"/>
    <property type="match status" value="1"/>
</dbReference>
<dbReference type="GO" id="GO:0004521">
    <property type="term" value="F:RNA endonuclease activity"/>
    <property type="evidence" value="ECO:0007669"/>
    <property type="project" value="TreeGrafter"/>
</dbReference>
<evidence type="ECO:0000256" key="2">
    <source>
        <dbReference type="PIRSR" id="PIRSR006156-1"/>
    </source>
</evidence>
<dbReference type="InterPro" id="IPR004386">
    <property type="entry name" value="Toxin_YafQ-like"/>
</dbReference>
<dbReference type="PANTHER" id="PTHR40588">
    <property type="entry name" value="MRNA INTERFERASE TOXIN YAFQ"/>
    <property type="match status" value="1"/>
</dbReference>
<protein>
    <submittedName>
        <fullName evidence="3">mRNA interferase YafQ</fullName>
        <ecNumber evidence="3">3.1.-.-</ecNumber>
    </submittedName>
</protein>
<proteinExistence type="predicted"/>
<dbReference type="EMBL" id="JACICA010000003">
    <property type="protein sequence ID" value="MBB3702425.1"/>
    <property type="molecule type" value="Genomic_DNA"/>
</dbReference>
<dbReference type="InterPro" id="IPR007712">
    <property type="entry name" value="RelE/ParE_toxin"/>
</dbReference>
<keyword evidence="3" id="KW-0378">Hydrolase</keyword>
<dbReference type="InterPro" id="IPR035093">
    <property type="entry name" value="RelE/ParE_toxin_dom_sf"/>
</dbReference>
<dbReference type="RefSeq" id="WP_183695392.1">
    <property type="nucleotide sequence ID" value="NZ_JACICA010000003.1"/>
</dbReference>
<dbReference type="Pfam" id="PF15738">
    <property type="entry name" value="YafQ_toxin"/>
    <property type="match status" value="1"/>
</dbReference>
<comment type="caution">
    <text evidence="3">The sequence shown here is derived from an EMBL/GenBank/DDBJ whole genome shotgun (WGS) entry which is preliminary data.</text>
</comment>
<accession>A0A7W5XXQ0</accession>
<dbReference type="NCBIfam" id="TIGR02385">
    <property type="entry name" value="RelE_StbE"/>
    <property type="match status" value="1"/>
</dbReference>
<evidence type="ECO:0000256" key="1">
    <source>
        <dbReference type="ARBA" id="ARBA00022649"/>
    </source>
</evidence>
<gene>
    <name evidence="3" type="ORF">FHS60_000883</name>
</gene>
<organism evidence="3 4">
    <name type="scientific">Alloprevotella rava</name>
    <dbReference type="NCBI Taxonomy" id="671218"/>
    <lineage>
        <taxon>Bacteria</taxon>
        <taxon>Pseudomonadati</taxon>
        <taxon>Bacteroidota</taxon>
        <taxon>Bacteroidia</taxon>
        <taxon>Bacteroidales</taxon>
        <taxon>Prevotellaceae</taxon>
        <taxon>Alloprevotella</taxon>
    </lineage>
</organism>
<dbReference type="SUPFAM" id="SSF143011">
    <property type="entry name" value="RelE-like"/>
    <property type="match status" value="1"/>
</dbReference>
<feature type="active site" description="Proton donor" evidence="2">
    <location>
        <position position="87"/>
    </location>
</feature>
<evidence type="ECO:0000313" key="3">
    <source>
        <dbReference type="EMBL" id="MBB3702425.1"/>
    </source>
</evidence>
<dbReference type="GO" id="GO:0006415">
    <property type="term" value="P:translational termination"/>
    <property type="evidence" value="ECO:0007669"/>
    <property type="project" value="TreeGrafter"/>
</dbReference>
<name>A0A7W5XXQ0_9BACT</name>
<dbReference type="AlphaFoldDB" id="A0A7W5XXQ0"/>
<dbReference type="PANTHER" id="PTHR40588:SF1">
    <property type="entry name" value="MRNA INTERFERASE TOXIN YAFQ"/>
    <property type="match status" value="1"/>
</dbReference>
<dbReference type="GO" id="GO:0006402">
    <property type="term" value="P:mRNA catabolic process"/>
    <property type="evidence" value="ECO:0007669"/>
    <property type="project" value="TreeGrafter"/>
</dbReference>
<dbReference type="Proteomes" id="UP000541425">
    <property type="component" value="Unassembled WGS sequence"/>
</dbReference>
<dbReference type="GO" id="GO:0016787">
    <property type="term" value="F:hydrolase activity"/>
    <property type="evidence" value="ECO:0007669"/>
    <property type="project" value="UniProtKB-KW"/>
</dbReference>
<keyword evidence="1" id="KW-1277">Toxin-antitoxin system</keyword>
<dbReference type="Gene3D" id="3.30.2310.20">
    <property type="entry name" value="RelE-like"/>
    <property type="match status" value="1"/>
</dbReference>
<evidence type="ECO:0000313" key="4">
    <source>
        <dbReference type="Proteomes" id="UP000541425"/>
    </source>
</evidence>
<dbReference type="EC" id="3.1.-.-" evidence="3"/>
<sequence length="96" mass="11380">MAYRLFTTHQFEKDLKRCKKRGLPMEKLKEIIRELVASGRVPGKFKPHLLHGNRNGQWECHIQPDWLLIWEQNDKELTLLMLNTGTHADLFGKTKR</sequence>